<keyword evidence="1" id="KW-0732">Signal</keyword>
<reference evidence="2" key="1">
    <citation type="submission" date="2012-12" db="EMBL/GenBank/DDBJ databases">
        <title>Identification and characterization of a phenylalanine ammonia-lyase gene family in Isatis indigotica Fort.</title>
        <authorList>
            <person name="Liu Q."/>
            <person name="Chen J."/>
            <person name="Zhou X."/>
            <person name="Di P."/>
            <person name="Xiao Y."/>
            <person name="Xuan H."/>
            <person name="Zhang L."/>
            <person name="Chen W."/>
        </authorList>
    </citation>
    <scope>NUCLEOTIDE SEQUENCE</scope>
    <source>
        <tissue evidence="2">Salivary gland</tissue>
    </source>
</reference>
<dbReference type="InterPro" id="IPR020234">
    <property type="entry name" value="Mite_allergen_group-7"/>
</dbReference>
<dbReference type="InterPro" id="IPR038602">
    <property type="entry name" value="Mite_allergen_7_sf"/>
</dbReference>
<dbReference type="EMBL" id="GADI01006696">
    <property type="protein sequence ID" value="JAA67112.1"/>
    <property type="molecule type" value="mRNA"/>
</dbReference>
<dbReference type="AlphaFoldDB" id="A0A0K8R7K1"/>
<protein>
    <submittedName>
        <fullName evidence="2">Putative secreted protein</fullName>
    </submittedName>
</protein>
<proteinExistence type="evidence at transcript level"/>
<feature type="chain" id="PRO_5005516048" evidence="1">
    <location>
        <begin position="22"/>
        <end position="231"/>
    </location>
</feature>
<dbReference type="Pfam" id="PF16984">
    <property type="entry name" value="Grp7_allergen"/>
    <property type="match status" value="1"/>
</dbReference>
<evidence type="ECO:0000256" key="1">
    <source>
        <dbReference type="SAM" id="SignalP"/>
    </source>
</evidence>
<sequence>MARLLPLLFVHIALCGQLADAEVLTYNTSYTYLEKALKRFVQYYHLDPMALPDVNQTFEKWLLFMTVRGEAILTNGSLAGLSTIRRTEYFYFGAHRKGIEVYADFGAGPLHLHYAGHVSLVGITYEVDVNITIKKIRVVLQVFENLTEGLVVKDFRIKTMEGLTVTLHNRGIFSYMFNALAKGATYIFQNLIRDRVDSALRAEVRSKVKELNDFVLRNGPLPGTSNKTLEE</sequence>
<accession>A0A0K8R7K1</accession>
<dbReference type="Gene3D" id="3.15.10.50">
    <property type="match status" value="1"/>
</dbReference>
<evidence type="ECO:0000313" key="2">
    <source>
        <dbReference type="EMBL" id="JAA67112.1"/>
    </source>
</evidence>
<name>A0A0K8R7K1_IXORI</name>
<organism evidence="2">
    <name type="scientific">Ixodes ricinus</name>
    <name type="common">Common tick</name>
    <name type="synonym">Acarus ricinus</name>
    <dbReference type="NCBI Taxonomy" id="34613"/>
    <lineage>
        <taxon>Eukaryota</taxon>
        <taxon>Metazoa</taxon>
        <taxon>Ecdysozoa</taxon>
        <taxon>Arthropoda</taxon>
        <taxon>Chelicerata</taxon>
        <taxon>Arachnida</taxon>
        <taxon>Acari</taxon>
        <taxon>Parasitiformes</taxon>
        <taxon>Ixodida</taxon>
        <taxon>Ixodoidea</taxon>
        <taxon>Ixodidae</taxon>
        <taxon>Ixodinae</taxon>
        <taxon>Ixodes</taxon>
    </lineage>
</organism>
<feature type="signal peptide" evidence="1">
    <location>
        <begin position="1"/>
        <end position="21"/>
    </location>
</feature>